<comment type="caution">
    <text evidence="1">The sequence shown here is derived from an EMBL/GenBank/DDBJ whole genome shotgun (WGS) entry which is preliminary data.</text>
</comment>
<dbReference type="AlphaFoldDB" id="A0A150HPR1"/>
<evidence type="ECO:0000313" key="2">
    <source>
        <dbReference type="Proteomes" id="UP000075544"/>
    </source>
</evidence>
<sequence length="74" mass="8867">MIRPSHSYLVIPAKNTIFNDKIYQIRYILSENNIPFYVRISQNVVFIMTRCQDYYLGVCNVQDWIWSNVSPTFE</sequence>
<organism evidence="1 2">
    <name type="scientific">Acinetobacter venetianus</name>
    <dbReference type="NCBI Taxonomy" id="52133"/>
    <lineage>
        <taxon>Bacteria</taxon>
        <taxon>Pseudomonadati</taxon>
        <taxon>Pseudomonadota</taxon>
        <taxon>Gammaproteobacteria</taxon>
        <taxon>Moraxellales</taxon>
        <taxon>Moraxellaceae</taxon>
        <taxon>Acinetobacter</taxon>
    </lineage>
</organism>
<reference evidence="1 2" key="1">
    <citation type="journal article" date="2016" name="Sci. Rep.">
        <title>Genomic and phenotypic characterization of the species Acinetobacter venetianus.</title>
        <authorList>
            <person name="Fondi M."/>
            <person name="Maida I."/>
            <person name="Perrin E."/>
            <person name="Orlandini V."/>
            <person name="La Torre L."/>
            <person name="Bosi E."/>
            <person name="Negroni A."/>
            <person name="Zanaroli G."/>
            <person name="Fava F."/>
            <person name="Decorosi F."/>
            <person name="Giovannetti L."/>
            <person name="Viti C."/>
            <person name="Vaneechoutte M."/>
            <person name="Dijkshoorn L."/>
            <person name="Fani R."/>
        </authorList>
    </citation>
    <scope>NUCLEOTIDE SEQUENCE [LARGE SCALE GENOMIC DNA]</scope>
    <source>
        <strain evidence="1 2">LUH13518</strain>
    </source>
</reference>
<protein>
    <submittedName>
        <fullName evidence="1">Uncharacterized protein</fullName>
    </submittedName>
</protein>
<accession>A0A150HPR1</accession>
<gene>
    <name evidence="1" type="ORF">AVENLUH13518_03108</name>
</gene>
<dbReference type="EMBL" id="JRHX01000092">
    <property type="protein sequence ID" value="KXZ68383.1"/>
    <property type="molecule type" value="Genomic_DNA"/>
</dbReference>
<name>A0A150HPR1_9GAMM</name>
<dbReference type="Proteomes" id="UP000075544">
    <property type="component" value="Unassembled WGS sequence"/>
</dbReference>
<proteinExistence type="predicted"/>
<evidence type="ECO:0000313" key="1">
    <source>
        <dbReference type="EMBL" id="KXZ68383.1"/>
    </source>
</evidence>